<keyword evidence="4" id="KW-1185">Reference proteome</keyword>
<proteinExistence type="predicted"/>
<name>A0AAW9RR42_9HYPH</name>
<reference evidence="3 4" key="1">
    <citation type="submission" date="2024-02" db="EMBL/GenBank/DDBJ databases">
        <title>Genome analysis and characterization of Microbaculum marinisediminis sp. nov., isolated from marine sediment.</title>
        <authorList>
            <person name="Du Z.-J."/>
            <person name="Ye Y.-Q."/>
            <person name="Zhang Z.-R."/>
            <person name="Yuan S.-M."/>
            <person name="Zhang X.-Y."/>
        </authorList>
    </citation>
    <scope>NUCLEOTIDE SEQUENCE [LARGE SCALE GENOMIC DNA]</scope>
    <source>
        <strain evidence="3 4">SDUM1044001</strain>
    </source>
</reference>
<evidence type="ECO:0000313" key="4">
    <source>
        <dbReference type="Proteomes" id="UP001378188"/>
    </source>
</evidence>
<feature type="domain" description="DUF112" evidence="2">
    <location>
        <begin position="31"/>
        <end position="451"/>
    </location>
</feature>
<evidence type="ECO:0000256" key="1">
    <source>
        <dbReference type="SAM" id="Phobius"/>
    </source>
</evidence>
<dbReference type="EMBL" id="JAZHOF010000002">
    <property type="protein sequence ID" value="MEJ8570558.1"/>
    <property type="molecule type" value="Genomic_DNA"/>
</dbReference>
<feature type="transmembrane region" description="Helical" evidence="1">
    <location>
        <begin position="70"/>
        <end position="87"/>
    </location>
</feature>
<gene>
    <name evidence="3" type="ORF">V3328_03690</name>
</gene>
<protein>
    <submittedName>
        <fullName evidence="3">Tripartite tricarboxylate transporter permease</fullName>
    </submittedName>
</protein>
<evidence type="ECO:0000313" key="3">
    <source>
        <dbReference type="EMBL" id="MEJ8570558.1"/>
    </source>
</evidence>
<dbReference type="Proteomes" id="UP001378188">
    <property type="component" value="Unassembled WGS sequence"/>
</dbReference>
<keyword evidence="1" id="KW-0812">Transmembrane</keyword>
<dbReference type="PANTHER" id="PTHR35342">
    <property type="entry name" value="TRICARBOXYLIC TRANSPORT PROTEIN"/>
    <property type="match status" value="1"/>
</dbReference>
<feature type="transmembrane region" description="Helical" evidence="1">
    <location>
        <begin position="158"/>
        <end position="175"/>
    </location>
</feature>
<keyword evidence="1" id="KW-0472">Membrane</keyword>
<sequence length="525" mass="56013">MNAISAILDYLATTLGYIGSAMAGFGEPIILLYVVGGTLLGMCIGMLPGLTATMGVALLTTLTYRMDRDAALMILICLYVGAIYGGSRSAILLNIPGTPANAATTLDGYPLARMGKAGPAMGIATSGSFLGTLIGMFFLATIAPLLADYALKFQTHEFFWLAIFGILISGQLTALDDPIKGWIAGFLGLGVAMIGQEGLYMTDRFTFGYTEMQGGIALIPAMVGAFGFSEVIMVMFNRRAEIIKATTTLRDVIPDPRDIFRYRRTIGRSGILGTLIGVIPGVGEDIGAWVSYAAARRASKEKAKFGKGSVEGLMAAETGNSAAPPGALIPVLTLGVPGSAPAAVLLAAMVLHGVRPGPMIMIESPEFVYQVVVMMLFAAIAIVVLGILLTPVLLKVLSIPRERLMPVVFVLCVIGSYAISQRMFDVWVMVVFGILGFVLRRMNYPMAPLVLGIVLGDIFDKSFRRSLVITGGDFGFYFTRPICVVLMLLCLGTLIMSFGPTRRLAMRPFSMLGHALRRPKGEAGR</sequence>
<dbReference type="AlphaFoldDB" id="A0AAW9RR42"/>
<feature type="transmembrane region" description="Helical" evidence="1">
    <location>
        <begin position="474"/>
        <end position="498"/>
    </location>
</feature>
<keyword evidence="1" id="KW-1133">Transmembrane helix</keyword>
<evidence type="ECO:0000259" key="2">
    <source>
        <dbReference type="Pfam" id="PF01970"/>
    </source>
</evidence>
<feature type="transmembrane region" description="Helical" evidence="1">
    <location>
        <begin position="371"/>
        <end position="397"/>
    </location>
</feature>
<dbReference type="PANTHER" id="PTHR35342:SF5">
    <property type="entry name" value="TRICARBOXYLIC TRANSPORT PROTEIN"/>
    <property type="match status" value="1"/>
</dbReference>
<feature type="transmembrane region" description="Helical" evidence="1">
    <location>
        <begin position="181"/>
        <end position="202"/>
    </location>
</feature>
<feature type="transmembrane region" description="Helical" evidence="1">
    <location>
        <begin position="120"/>
        <end position="146"/>
    </location>
</feature>
<feature type="transmembrane region" description="Helical" evidence="1">
    <location>
        <begin position="426"/>
        <end position="442"/>
    </location>
</feature>
<organism evidence="3 4">
    <name type="scientific">Microbaculum marinum</name>
    <dbReference type="NCBI Taxonomy" id="1764581"/>
    <lineage>
        <taxon>Bacteria</taxon>
        <taxon>Pseudomonadati</taxon>
        <taxon>Pseudomonadota</taxon>
        <taxon>Alphaproteobacteria</taxon>
        <taxon>Hyphomicrobiales</taxon>
        <taxon>Tepidamorphaceae</taxon>
        <taxon>Microbaculum</taxon>
    </lineage>
</organism>
<accession>A0AAW9RR42</accession>
<dbReference type="RefSeq" id="WP_340328305.1">
    <property type="nucleotide sequence ID" value="NZ_JAZHOF010000002.1"/>
</dbReference>
<feature type="transmembrane region" description="Helical" evidence="1">
    <location>
        <begin position="403"/>
        <end position="419"/>
    </location>
</feature>
<feature type="transmembrane region" description="Helical" evidence="1">
    <location>
        <begin position="31"/>
        <end position="58"/>
    </location>
</feature>
<dbReference type="Pfam" id="PF01970">
    <property type="entry name" value="TctA"/>
    <property type="match status" value="1"/>
</dbReference>
<feature type="transmembrane region" description="Helical" evidence="1">
    <location>
        <begin position="214"/>
        <end position="236"/>
    </location>
</feature>
<dbReference type="InterPro" id="IPR002823">
    <property type="entry name" value="DUF112_TM"/>
</dbReference>
<feature type="transmembrane region" description="Helical" evidence="1">
    <location>
        <begin position="327"/>
        <end position="351"/>
    </location>
</feature>
<comment type="caution">
    <text evidence="3">The sequence shown here is derived from an EMBL/GenBank/DDBJ whole genome shotgun (WGS) entry which is preliminary data.</text>
</comment>